<gene>
    <name evidence="1" type="ORF">CGC50_02755</name>
</gene>
<organism evidence="1 2">
    <name type="scientific">Capnocytophaga gingivalis</name>
    <dbReference type="NCBI Taxonomy" id="1017"/>
    <lineage>
        <taxon>Bacteria</taxon>
        <taxon>Pseudomonadati</taxon>
        <taxon>Bacteroidota</taxon>
        <taxon>Flavobacteriia</taxon>
        <taxon>Flavobacteriales</taxon>
        <taxon>Flavobacteriaceae</taxon>
        <taxon>Capnocytophaga</taxon>
    </lineage>
</organism>
<dbReference type="Proteomes" id="UP000217250">
    <property type="component" value="Chromosome"/>
</dbReference>
<protein>
    <recommendedName>
        <fullName evidence="3">Sugar-binding protein</fullName>
    </recommendedName>
</protein>
<dbReference type="RefSeq" id="WP_095909580.1">
    <property type="nucleotide sequence ID" value="NZ_CP022386.1"/>
</dbReference>
<dbReference type="EMBL" id="CP022386">
    <property type="protein sequence ID" value="ATA86166.1"/>
    <property type="molecule type" value="Genomic_DNA"/>
</dbReference>
<dbReference type="AlphaFoldDB" id="A0A250FQ67"/>
<reference evidence="2" key="1">
    <citation type="submission" date="2017-06" db="EMBL/GenBank/DDBJ databases">
        <title>Capnocytophaga spp. assemblies.</title>
        <authorList>
            <person name="Gulvik C.A."/>
        </authorList>
    </citation>
    <scope>NUCLEOTIDE SEQUENCE [LARGE SCALE GENOMIC DNA]</scope>
    <source>
        <strain evidence="2">H1496</strain>
    </source>
</reference>
<dbReference type="GeneID" id="84807478"/>
<proteinExistence type="predicted"/>
<evidence type="ECO:0000313" key="1">
    <source>
        <dbReference type="EMBL" id="ATA86166.1"/>
    </source>
</evidence>
<name>A0A250FQ67_9FLAO</name>
<accession>A0A250FQ67</accession>
<evidence type="ECO:0008006" key="3">
    <source>
        <dbReference type="Google" id="ProtNLM"/>
    </source>
</evidence>
<dbReference type="KEGG" id="cgh:CGC50_02755"/>
<evidence type="ECO:0000313" key="2">
    <source>
        <dbReference type="Proteomes" id="UP000217250"/>
    </source>
</evidence>
<dbReference type="Gene3D" id="2.180.10.10">
    <property type="entry name" value="RHS repeat-associated core"/>
    <property type="match status" value="1"/>
</dbReference>
<dbReference type="OrthoDB" id="1046747at2"/>
<sequence length="336" mass="41207">MKNYLLPFLFLFSIVIWGKNDPLPRKNRKTHKTIGDFFGKVKSLSSISCKVINDYKGDIIRTTRENYDHEYYYLFDEKGNITQTNKYDNSNKLIEEKKFLYSYNENDLLIKELYYKNNDLIGSYTYKYDKNANKIEETYEDTQKNYKYIRKYKYDDKNRLIFVKEKNTDREDTLNIFKRTYKDDLLMEEYYGEKNYSYTHTYFYENKKLKTKKEESSSFEGCYFTNTETIYTHNDKELPISCDVYISHKLQNNITYEYDEKGKEIKRVYTFPDDSQYNSYVTYQYDKKGNLIEENNSRLSEKIIYFYDEHNNWIKQEVYYNDKLSHIYERAFTYYE</sequence>